<keyword evidence="2 6" id="KW-0489">Methyltransferase</keyword>
<evidence type="ECO:0000256" key="3">
    <source>
        <dbReference type="ARBA" id="ARBA00022679"/>
    </source>
</evidence>
<keyword evidence="3 6" id="KW-0808">Transferase</keyword>
<organism evidence="6">
    <name type="scientific">hydrothermal vent metagenome</name>
    <dbReference type="NCBI Taxonomy" id="652676"/>
    <lineage>
        <taxon>unclassified sequences</taxon>
        <taxon>metagenomes</taxon>
        <taxon>ecological metagenomes</taxon>
    </lineage>
</organism>
<dbReference type="FunFam" id="3.40.1280.10:FF:000006">
    <property type="entry name" value="Uncharacterized tRNA/rRNA methyltransferase HI_0380"/>
    <property type="match status" value="1"/>
</dbReference>
<evidence type="ECO:0000256" key="1">
    <source>
        <dbReference type="ARBA" id="ARBA00007228"/>
    </source>
</evidence>
<dbReference type="GO" id="GO:0003723">
    <property type="term" value="F:RNA binding"/>
    <property type="evidence" value="ECO:0007669"/>
    <property type="project" value="InterPro"/>
</dbReference>
<dbReference type="InterPro" id="IPR004384">
    <property type="entry name" value="RNA_MeTrfase_TrmJ/LasT"/>
</dbReference>
<gene>
    <name evidence="6" type="ORF">MNBD_GAMMA22-493</name>
</gene>
<comment type="similarity">
    <text evidence="1">Belongs to the class IV-like SAM-binding methyltransferase superfamily. RNA methyltransferase TrmH family.</text>
</comment>
<dbReference type="Pfam" id="PF00588">
    <property type="entry name" value="SpoU_methylase"/>
    <property type="match status" value="1"/>
</dbReference>
<name>A0A3B0ZH95_9ZZZZ</name>
<protein>
    <submittedName>
        <fullName evidence="6">tRNA (Cytidine(32)/uridine(32)-2'-O)-methyltransferase</fullName>
        <ecNumber evidence="6">2.1.1.200</ecNumber>
    </submittedName>
</protein>
<dbReference type="InterPro" id="IPR029028">
    <property type="entry name" value="Alpha/beta_knot_MTases"/>
</dbReference>
<keyword evidence="4" id="KW-0949">S-adenosyl-L-methionine</keyword>
<dbReference type="CDD" id="cd18093">
    <property type="entry name" value="SpoU-like_TrmJ"/>
    <property type="match status" value="1"/>
</dbReference>
<accession>A0A3B0ZH95</accession>
<dbReference type="Gene3D" id="1.10.8.590">
    <property type="match status" value="1"/>
</dbReference>
<evidence type="ECO:0000256" key="4">
    <source>
        <dbReference type="ARBA" id="ARBA00022691"/>
    </source>
</evidence>
<dbReference type="PIRSF" id="PIRSF004808">
    <property type="entry name" value="LasT"/>
    <property type="match status" value="1"/>
</dbReference>
<reference evidence="6" key="1">
    <citation type="submission" date="2018-06" db="EMBL/GenBank/DDBJ databases">
        <authorList>
            <person name="Zhirakovskaya E."/>
        </authorList>
    </citation>
    <scope>NUCLEOTIDE SEQUENCE</scope>
</reference>
<dbReference type="InterPro" id="IPR001537">
    <property type="entry name" value="SpoU_MeTrfase"/>
</dbReference>
<dbReference type="PANTHER" id="PTHR42786">
    <property type="entry name" value="TRNA/RRNA METHYLTRANSFERASE"/>
    <property type="match status" value="1"/>
</dbReference>
<feature type="domain" description="tRNA/rRNA methyltransferase SpoU type" evidence="5">
    <location>
        <begin position="13"/>
        <end position="165"/>
    </location>
</feature>
<sequence>MWRKFIVNMYNKFRVVMVNTSHPGNIGAAARAMKNMNLSELWLVAPYSFPDVKARARAASALDILNNVVVVDTLEEALVGCDFVVGASARLREIPWPLLNPREMAEKMWSVASMPETKSLAMVFGRENSGLTNEELERCNFLVNIPANDQYSSLNIAAAIQVLCYELHMKAYLETPIEEQQAEFPLASNDDMERLYEHFEIALTELDFLKPDNPKQLMRRIRRLFNRSGVDKMELNILRGILSAAQSKYKK</sequence>
<evidence type="ECO:0000259" key="5">
    <source>
        <dbReference type="Pfam" id="PF00588"/>
    </source>
</evidence>
<dbReference type="EMBL" id="UOFS01000013">
    <property type="protein sequence ID" value="VAW92848.1"/>
    <property type="molecule type" value="Genomic_DNA"/>
</dbReference>
<dbReference type="PANTHER" id="PTHR42786:SF2">
    <property type="entry name" value="TRNA (CYTIDINE_URIDINE-2'-O-)-METHYLTRANSFERASE TRMJ"/>
    <property type="match status" value="1"/>
</dbReference>
<evidence type="ECO:0000256" key="2">
    <source>
        <dbReference type="ARBA" id="ARBA00022603"/>
    </source>
</evidence>
<dbReference type="GO" id="GO:0002128">
    <property type="term" value="P:tRNA nucleoside ribose methylation"/>
    <property type="evidence" value="ECO:0007669"/>
    <property type="project" value="TreeGrafter"/>
</dbReference>
<dbReference type="AlphaFoldDB" id="A0A3B0ZH95"/>
<dbReference type="SUPFAM" id="SSF75217">
    <property type="entry name" value="alpha/beta knot"/>
    <property type="match status" value="1"/>
</dbReference>
<dbReference type="GO" id="GO:0160206">
    <property type="term" value="F:tRNA (cytidine(32)/uridine(32)-2'-O)-methyltransferase activity"/>
    <property type="evidence" value="ECO:0007669"/>
    <property type="project" value="UniProtKB-EC"/>
</dbReference>
<dbReference type="NCBIfam" id="TIGR00050">
    <property type="entry name" value="rRNA_methyl_1"/>
    <property type="match status" value="1"/>
</dbReference>
<proteinExistence type="inferred from homology"/>
<dbReference type="EC" id="2.1.1.200" evidence="6"/>
<dbReference type="GO" id="GO:0005829">
    <property type="term" value="C:cytosol"/>
    <property type="evidence" value="ECO:0007669"/>
    <property type="project" value="TreeGrafter"/>
</dbReference>
<dbReference type="Gene3D" id="3.40.1280.10">
    <property type="match status" value="1"/>
</dbReference>
<dbReference type="InterPro" id="IPR029026">
    <property type="entry name" value="tRNA_m1G_MTases_N"/>
</dbReference>
<evidence type="ECO:0000313" key="6">
    <source>
        <dbReference type="EMBL" id="VAW92848.1"/>
    </source>
</evidence>